<dbReference type="InterPro" id="IPR005248">
    <property type="entry name" value="NadD/NMNAT"/>
</dbReference>
<dbReference type="GO" id="GO:0070566">
    <property type="term" value="F:adenylyltransferase activity"/>
    <property type="evidence" value="ECO:0007669"/>
    <property type="project" value="UniProtKB-ARBA"/>
</dbReference>
<dbReference type="EMBL" id="HBFQ01021982">
    <property type="protein sequence ID" value="CAD8841065.1"/>
    <property type="molecule type" value="Transcribed_RNA"/>
</dbReference>
<reference evidence="9" key="1">
    <citation type="submission" date="2021-01" db="EMBL/GenBank/DDBJ databases">
        <authorList>
            <person name="Corre E."/>
            <person name="Pelletier E."/>
            <person name="Niang G."/>
            <person name="Scheremetjew M."/>
            <person name="Finn R."/>
            <person name="Kale V."/>
            <person name="Holt S."/>
            <person name="Cochrane G."/>
            <person name="Meng A."/>
            <person name="Brown T."/>
            <person name="Cohen L."/>
        </authorList>
    </citation>
    <scope>NUCLEOTIDE SEQUENCE</scope>
</reference>
<dbReference type="GO" id="GO:0005524">
    <property type="term" value="F:ATP binding"/>
    <property type="evidence" value="ECO:0007669"/>
    <property type="project" value="UniProtKB-KW"/>
</dbReference>
<keyword evidence="7" id="KW-0520">NAD</keyword>
<dbReference type="UniPathway" id="UPA00253">
    <property type="reaction ID" value="UER00600"/>
</dbReference>
<dbReference type="GO" id="GO:0009435">
    <property type="term" value="P:NAD+ biosynthetic process"/>
    <property type="evidence" value="ECO:0007669"/>
    <property type="project" value="UniProtKB-UniPathway"/>
</dbReference>
<dbReference type="Gene3D" id="3.40.50.620">
    <property type="entry name" value="HUPs"/>
    <property type="match status" value="1"/>
</dbReference>
<dbReference type="SUPFAM" id="SSF52374">
    <property type="entry name" value="Nucleotidylyl transferase"/>
    <property type="match status" value="1"/>
</dbReference>
<keyword evidence="5" id="KW-0547">Nucleotide-binding</keyword>
<evidence type="ECO:0000256" key="4">
    <source>
        <dbReference type="ARBA" id="ARBA00022695"/>
    </source>
</evidence>
<feature type="domain" description="Cytidyltransferase-like" evidence="8">
    <location>
        <begin position="66"/>
        <end position="263"/>
    </location>
</feature>
<dbReference type="HAMAP" id="MF_00244">
    <property type="entry name" value="NaMN_adenylyltr"/>
    <property type="match status" value="1"/>
</dbReference>
<gene>
    <name evidence="9" type="ORF">NSCI0253_LOCUS15413</name>
</gene>
<protein>
    <recommendedName>
        <fullName evidence="8">Cytidyltransferase-like domain-containing protein</fullName>
    </recommendedName>
</protein>
<sequence length="301" mass="33979">MHRVRRAAVALRRVPWKHSACPVSRGNHLAPAPWLYALCGGLAAIELHRNMRQNCPARCENRRIAIYGGAFDPITNAHLTVCSEIVHSGEADEVWIVPCGSRPDKPNLKTPAVERYCMCQIAVNTSYSSSFPVKVSNIDIGGAKALFTYDLLCELNRQNPDVDFVFVIGSDWLQPHYDLKEWRSVNKNWKEGDPISEKYLRTGTKMLQEFDFLVLKRPGYEVTPTVDDPTGLKQFGPRMKWMSMPDKMTFIEGNLSSTEIRKRAAISWRVEEAVTSHNLSSIDGLVPPGVYGYIYRSGLYS</sequence>
<evidence type="ECO:0000256" key="2">
    <source>
        <dbReference type="ARBA" id="ARBA00022642"/>
    </source>
</evidence>
<dbReference type="PANTHER" id="PTHR39321">
    <property type="entry name" value="NICOTINATE-NUCLEOTIDE ADENYLYLTRANSFERASE-RELATED"/>
    <property type="match status" value="1"/>
</dbReference>
<dbReference type="AlphaFoldDB" id="A0A7S1A303"/>
<name>A0A7S1A303_NOCSC</name>
<comment type="pathway">
    <text evidence="1">Cofactor biosynthesis; NAD(+) biosynthesis.</text>
</comment>
<dbReference type="CDD" id="cd02165">
    <property type="entry name" value="NMNAT"/>
    <property type="match status" value="1"/>
</dbReference>
<dbReference type="InterPro" id="IPR004821">
    <property type="entry name" value="Cyt_trans-like"/>
</dbReference>
<evidence type="ECO:0000256" key="5">
    <source>
        <dbReference type="ARBA" id="ARBA00022741"/>
    </source>
</evidence>
<keyword evidence="2" id="KW-0662">Pyridine nucleotide biosynthesis</keyword>
<evidence type="ECO:0000313" key="9">
    <source>
        <dbReference type="EMBL" id="CAD8841065.1"/>
    </source>
</evidence>
<evidence type="ECO:0000256" key="6">
    <source>
        <dbReference type="ARBA" id="ARBA00022840"/>
    </source>
</evidence>
<dbReference type="Pfam" id="PF01467">
    <property type="entry name" value="CTP_transf_like"/>
    <property type="match status" value="1"/>
</dbReference>
<evidence type="ECO:0000256" key="3">
    <source>
        <dbReference type="ARBA" id="ARBA00022679"/>
    </source>
</evidence>
<organism evidence="9">
    <name type="scientific">Noctiluca scintillans</name>
    <name type="common">Sea sparkle</name>
    <name type="synonym">Red tide dinoflagellate</name>
    <dbReference type="NCBI Taxonomy" id="2966"/>
    <lineage>
        <taxon>Eukaryota</taxon>
        <taxon>Sar</taxon>
        <taxon>Alveolata</taxon>
        <taxon>Dinophyceae</taxon>
        <taxon>Noctilucales</taxon>
        <taxon>Noctilucaceae</taxon>
        <taxon>Noctiluca</taxon>
    </lineage>
</organism>
<keyword evidence="3" id="KW-0808">Transferase</keyword>
<dbReference type="PANTHER" id="PTHR39321:SF3">
    <property type="entry name" value="PHOSPHOPANTETHEINE ADENYLYLTRANSFERASE"/>
    <property type="match status" value="1"/>
</dbReference>
<evidence type="ECO:0000256" key="1">
    <source>
        <dbReference type="ARBA" id="ARBA00004790"/>
    </source>
</evidence>
<keyword evidence="4" id="KW-0548">Nucleotidyltransferase</keyword>
<dbReference type="InterPro" id="IPR014729">
    <property type="entry name" value="Rossmann-like_a/b/a_fold"/>
</dbReference>
<evidence type="ECO:0000259" key="8">
    <source>
        <dbReference type="Pfam" id="PF01467"/>
    </source>
</evidence>
<proteinExistence type="inferred from homology"/>
<keyword evidence="6" id="KW-0067">ATP-binding</keyword>
<evidence type="ECO:0000256" key="7">
    <source>
        <dbReference type="ARBA" id="ARBA00023027"/>
    </source>
</evidence>
<accession>A0A7S1A303</accession>